<evidence type="ECO:0000313" key="5">
    <source>
        <dbReference type="Proteomes" id="UP000706039"/>
    </source>
</evidence>
<sequence>MRSLAFLLALTLPGLAQAQDSMTEAYGRAARVLDANLTGAIRNAEVTPHWAADGKSFWYRRDAGQAQEWLIVDARTGARTKAFDAAALRAAAQAAIGAATLPGVLPVSAIDGESVTIGLADGIVTCRLPRLECSRAALPVRAADAIWSPDGRQSVFARDHNLWLRGADGGDPVALTTDGVADNAYGAPSDMSLFAIPTMRSTAPRPPVGLAWSPDGRHLLSDRVDQRAVAPMPFIEAAPLDGSLRPKLWQPRIALLGESEAIKSDLTVFDIAARTHRRVQLPEGWRTSPSVFHWSADGRRAYGLASTRAQKAIGLVEIELATGAVRLVIQEATPVWGRFNAFIYSAPNVRILEKTGEAIWFSERDGWGQLYLYDLKSGRLKRQLTTGKRTVRDIVGVDEARRRVIFTAGGADDGEDPYLVRIHAVGLDGGRQVLLTPENAVHVAARAPIGNAMAGWTFPGMTAPGSAAKAPAATGALSPDGAMIVESHSALDRPPVSVLRSAIDGRVIATLETADVSQVAAAGWRAPTRVRTLSADGRTPIWGTVWFPPDMRPGRKYPVIDAIYGGPQVTNAPADYREAVVTMNPRSRASLAELGFIVVTIDGRGTPGRSKAFNNESYEDFAAPELADHVAGIRQLAERFGSFDLDRVGIYGHSFGGYTSAYGILAYPDFYKVAVSSAGPLNFQGFYPVEGIFPVPDYGNGRTARPDAGAVPANYAKLDLMPRAANLKGKLMLVYGEHDENALPSVTLQFVDALIKANKPYDLMYLPNQGHGFFRTSPYYTQRMWDYFVEHLLGATPPADFRLQFNAAAPAAGY</sequence>
<feature type="chain" id="PRO_5045206991" evidence="1">
    <location>
        <begin position="19"/>
        <end position="814"/>
    </location>
</feature>
<feature type="signal peptide" evidence="1">
    <location>
        <begin position="1"/>
        <end position="18"/>
    </location>
</feature>
<dbReference type="Proteomes" id="UP000706039">
    <property type="component" value="Unassembled WGS sequence"/>
</dbReference>
<dbReference type="Pfam" id="PF00930">
    <property type="entry name" value="DPPIV_N"/>
    <property type="match status" value="1"/>
</dbReference>
<feature type="domain" description="Dipeptidylpeptidase IV N-terminal" evidence="3">
    <location>
        <begin position="141"/>
        <end position="442"/>
    </location>
</feature>
<dbReference type="SUPFAM" id="SSF53474">
    <property type="entry name" value="alpha/beta-Hydrolases"/>
    <property type="match status" value="1"/>
</dbReference>
<feature type="domain" description="Peptidase S9 prolyl oligopeptidase catalytic" evidence="2">
    <location>
        <begin position="589"/>
        <end position="792"/>
    </location>
</feature>
<dbReference type="PANTHER" id="PTHR11731">
    <property type="entry name" value="PROTEASE FAMILY S9B,C DIPEPTIDYL-PEPTIDASE IV-RELATED"/>
    <property type="match status" value="1"/>
</dbReference>
<dbReference type="InterPro" id="IPR002469">
    <property type="entry name" value="Peptidase_S9B_N"/>
</dbReference>
<evidence type="ECO:0000313" key="4">
    <source>
        <dbReference type="EMBL" id="MBY8825174.1"/>
    </source>
</evidence>
<keyword evidence="1" id="KW-0732">Signal</keyword>
<dbReference type="InterPro" id="IPR001375">
    <property type="entry name" value="Peptidase_S9_cat"/>
</dbReference>
<dbReference type="EMBL" id="JAINVV010000011">
    <property type="protein sequence ID" value="MBY8825174.1"/>
    <property type="molecule type" value="Genomic_DNA"/>
</dbReference>
<gene>
    <name evidence="4" type="ORF">K7G82_22925</name>
</gene>
<comment type="caution">
    <text evidence="4">The sequence shown here is derived from an EMBL/GenBank/DDBJ whole genome shotgun (WGS) entry which is preliminary data.</text>
</comment>
<keyword evidence="5" id="KW-1185">Reference proteome</keyword>
<evidence type="ECO:0000259" key="3">
    <source>
        <dbReference type="Pfam" id="PF00930"/>
    </source>
</evidence>
<name>A0ABS7PV00_9SPHN</name>
<dbReference type="RefSeq" id="WP_222992276.1">
    <property type="nucleotide sequence ID" value="NZ_JAINVV010000011.1"/>
</dbReference>
<accession>A0ABS7PV00</accession>
<dbReference type="InterPro" id="IPR029058">
    <property type="entry name" value="AB_hydrolase_fold"/>
</dbReference>
<evidence type="ECO:0000256" key="1">
    <source>
        <dbReference type="SAM" id="SignalP"/>
    </source>
</evidence>
<dbReference type="Pfam" id="PF00326">
    <property type="entry name" value="Peptidase_S9"/>
    <property type="match status" value="1"/>
</dbReference>
<dbReference type="InterPro" id="IPR050278">
    <property type="entry name" value="Serine_Prot_S9B/DPPIV"/>
</dbReference>
<protein>
    <submittedName>
        <fullName evidence="4">Prolyl oligopeptidase family serine peptidase</fullName>
    </submittedName>
</protein>
<evidence type="ECO:0000259" key="2">
    <source>
        <dbReference type="Pfam" id="PF00326"/>
    </source>
</evidence>
<proteinExistence type="predicted"/>
<reference evidence="4 5" key="1">
    <citation type="submission" date="2021-08" db="EMBL/GenBank/DDBJ databases">
        <authorList>
            <person name="Tuo L."/>
        </authorList>
    </citation>
    <scope>NUCLEOTIDE SEQUENCE [LARGE SCALE GENOMIC DNA]</scope>
    <source>
        <strain evidence="4 5">JCM 31229</strain>
    </source>
</reference>
<dbReference type="Gene3D" id="2.140.10.30">
    <property type="entry name" value="Dipeptidylpeptidase IV, N-terminal domain"/>
    <property type="match status" value="1"/>
</dbReference>
<dbReference type="Gene3D" id="3.40.50.1820">
    <property type="entry name" value="alpha/beta hydrolase"/>
    <property type="match status" value="1"/>
</dbReference>
<dbReference type="PANTHER" id="PTHR11731:SF118">
    <property type="entry name" value="BLR1971 PROTEIN"/>
    <property type="match status" value="1"/>
</dbReference>
<organism evidence="4 5">
    <name type="scientific">Sphingomonas colocasiae</name>
    <dbReference type="NCBI Taxonomy" id="1848973"/>
    <lineage>
        <taxon>Bacteria</taxon>
        <taxon>Pseudomonadati</taxon>
        <taxon>Pseudomonadota</taxon>
        <taxon>Alphaproteobacteria</taxon>
        <taxon>Sphingomonadales</taxon>
        <taxon>Sphingomonadaceae</taxon>
        <taxon>Sphingomonas</taxon>
    </lineage>
</organism>
<dbReference type="SUPFAM" id="SSF82171">
    <property type="entry name" value="DPP6 N-terminal domain-like"/>
    <property type="match status" value="1"/>
</dbReference>